<feature type="transmembrane region" description="Helical" evidence="1">
    <location>
        <begin position="82"/>
        <end position="107"/>
    </location>
</feature>
<comment type="caution">
    <text evidence="2">The sequence shown here is derived from an EMBL/GenBank/DDBJ whole genome shotgun (WGS) entry which is preliminary data.</text>
</comment>
<feature type="transmembrane region" description="Helical" evidence="1">
    <location>
        <begin position="119"/>
        <end position="139"/>
    </location>
</feature>
<evidence type="ECO:0000313" key="2">
    <source>
        <dbReference type="EMBL" id="MBN8431178.1"/>
    </source>
</evidence>
<dbReference type="Proteomes" id="UP000664293">
    <property type="component" value="Unassembled WGS sequence"/>
</dbReference>
<proteinExistence type="predicted"/>
<dbReference type="EMBL" id="JAEKJR010000002">
    <property type="protein sequence ID" value="MBN8431178.1"/>
    <property type="molecule type" value="Genomic_DNA"/>
</dbReference>
<gene>
    <name evidence="2" type="ORF">JF535_09980</name>
</gene>
<accession>A0ABS3E774</accession>
<evidence type="ECO:0000256" key="1">
    <source>
        <dbReference type="SAM" id="Phobius"/>
    </source>
</evidence>
<dbReference type="PIRSF" id="PIRSF004923">
    <property type="entry name" value="RseC"/>
    <property type="match status" value="1"/>
</dbReference>
<keyword evidence="1" id="KW-0812">Transmembrane</keyword>
<keyword evidence="3" id="KW-1185">Reference proteome</keyword>
<name>A0ABS3E774_9GAMM</name>
<keyword evidence="1" id="KW-0472">Membrane</keyword>
<sequence length="171" mass="17429">MIEERGRVVALEQTGVWLETVQRSGCHSCAAKSGCGTGLLGDFWTNASRVRVAVAPKALASIRLHDTVVIGIAENTLATSALLVYLLPLVLLVLGALGGDALLGAIAGGESGGESSGEAGAMLGALAGLALGALLVRVYSHYNRHNPNMAPQFLRVEGGGTPCSIPAVQLS</sequence>
<organism evidence="2 3">
    <name type="scientific">Microbulbifer salipaludis</name>
    <dbReference type="NCBI Taxonomy" id="187980"/>
    <lineage>
        <taxon>Bacteria</taxon>
        <taxon>Pseudomonadati</taxon>
        <taxon>Pseudomonadota</taxon>
        <taxon>Gammaproteobacteria</taxon>
        <taxon>Cellvibrionales</taxon>
        <taxon>Microbulbiferaceae</taxon>
        <taxon>Microbulbifer</taxon>
    </lineage>
</organism>
<dbReference type="InterPro" id="IPR007359">
    <property type="entry name" value="SigmaE_reg_RseC_MucC"/>
</dbReference>
<dbReference type="Pfam" id="PF04246">
    <property type="entry name" value="RseC_MucC"/>
    <property type="match status" value="1"/>
</dbReference>
<reference evidence="2 3" key="1">
    <citation type="submission" date="2020-12" db="EMBL/GenBank/DDBJ databases">
        <title>Oil enriched cultivation method for isolating marine PHA-producing bacteria.</title>
        <authorList>
            <person name="Zheng W."/>
            <person name="Yu S."/>
            <person name="Huang Y."/>
        </authorList>
    </citation>
    <scope>NUCLEOTIDE SEQUENCE [LARGE SCALE GENOMIC DNA]</scope>
    <source>
        <strain evidence="2 3">SN0-2</strain>
    </source>
</reference>
<keyword evidence="1" id="KW-1133">Transmembrane helix</keyword>
<dbReference type="PANTHER" id="PTHR35867">
    <property type="entry name" value="PROTEIN RSEC"/>
    <property type="match status" value="1"/>
</dbReference>
<dbReference type="InterPro" id="IPR026268">
    <property type="entry name" value="RseC"/>
</dbReference>
<protein>
    <submittedName>
        <fullName evidence="2">SoxR reducing system RseC family protein</fullName>
    </submittedName>
</protein>
<evidence type="ECO:0000313" key="3">
    <source>
        <dbReference type="Proteomes" id="UP000664293"/>
    </source>
</evidence>
<dbReference type="PANTHER" id="PTHR35867:SF1">
    <property type="entry name" value="PROTEIN RSEC"/>
    <property type="match status" value="1"/>
</dbReference>
<dbReference type="RefSeq" id="WP_207001711.1">
    <property type="nucleotide sequence ID" value="NZ_JAEKJR010000002.1"/>
</dbReference>